<dbReference type="InterPro" id="IPR000821">
    <property type="entry name" value="Ala_racemase"/>
</dbReference>
<proteinExistence type="inferred from homology"/>
<dbReference type="Gene3D" id="2.40.37.10">
    <property type="entry name" value="Lyase, Ornithine Decarboxylase, Chain A, domain 1"/>
    <property type="match status" value="1"/>
</dbReference>
<dbReference type="Pfam" id="PF01168">
    <property type="entry name" value="Ala_racemase_N"/>
    <property type="match status" value="1"/>
</dbReference>
<dbReference type="SUPFAM" id="SSF51419">
    <property type="entry name" value="PLP-binding barrel"/>
    <property type="match status" value="1"/>
</dbReference>
<keyword evidence="10" id="KW-1185">Reference proteome</keyword>
<dbReference type="Pfam" id="PF00842">
    <property type="entry name" value="Ala_racemase_C"/>
    <property type="match status" value="1"/>
</dbReference>
<dbReference type="EMBL" id="AP027142">
    <property type="protein sequence ID" value="BDV34660.1"/>
    <property type="molecule type" value="Genomic_DNA"/>
</dbReference>
<dbReference type="InterPro" id="IPR009006">
    <property type="entry name" value="Ala_racemase/Decarboxylase_C"/>
</dbReference>
<comment type="catalytic activity">
    <reaction evidence="1 7">
        <text>L-alanine = D-alanine</text>
        <dbReference type="Rhea" id="RHEA:20249"/>
        <dbReference type="ChEBI" id="CHEBI:57416"/>
        <dbReference type="ChEBI" id="CHEBI:57972"/>
        <dbReference type="EC" id="5.1.1.1"/>
    </reaction>
</comment>
<keyword evidence="5 7" id="KW-0663">Pyridoxal phosphate</keyword>
<dbReference type="InterPro" id="IPR020622">
    <property type="entry name" value="Ala_racemase_pyridoxalP-BS"/>
</dbReference>
<dbReference type="PANTHER" id="PTHR30511">
    <property type="entry name" value="ALANINE RACEMASE"/>
    <property type="match status" value="1"/>
</dbReference>
<feature type="active site" description="Proton acceptor; specific for D-alanine" evidence="7">
    <location>
        <position position="53"/>
    </location>
</feature>
<dbReference type="CDD" id="cd00430">
    <property type="entry name" value="PLPDE_III_AR"/>
    <property type="match status" value="1"/>
</dbReference>
<dbReference type="SMART" id="SM01005">
    <property type="entry name" value="Ala_racemase_C"/>
    <property type="match status" value="1"/>
</dbReference>
<dbReference type="RefSeq" id="WP_281927906.1">
    <property type="nucleotide sequence ID" value="NZ_AP027142.1"/>
</dbReference>
<evidence type="ECO:0000256" key="4">
    <source>
        <dbReference type="ARBA" id="ARBA00013089"/>
    </source>
</evidence>
<dbReference type="NCBIfam" id="TIGR00492">
    <property type="entry name" value="alr"/>
    <property type="match status" value="1"/>
</dbReference>
<evidence type="ECO:0000256" key="5">
    <source>
        <dbReference type="ARBA" id="ARBA00022898"/>
    </source>
</evidence>
<dbReference type="SUPFAM" id="SSF50621">
    <property type="entry name" value="Alanine racemase C-terminal domain-like"/>
    <property type="match status" value="1"/>
</dbReference>
<organism evidence="9 10">
    <name type="scientific">Methylocystis iwaonis</name>
    <dbReference type="NCBI Taxonomy" id="2885079"/>
    <lineage>
        <taxon>Bacteria</taxon>
        <taxon>Pseudomonadati</taxon>
        <taxon>Pseudomonadota</taxon>
        <taxon>Alphaproteobacteria</taxon>
        <taxon>Hyphomicrobiales</taxon>
        <taxon>Methylocystaceae</taxon>
        <taxon>Methylocystis</taxon>
    </lineage>
</organism>
<dbReference type="PRINTS" id="PR00992">
    <property type="entry name" value="ALARACEMASE"/>
</dbReference>
<feature type="binding site" evidence="7">
    <location>
        <position position="323"/>
    </location>
    <ligand>
        <name>substrate</name>
    </ligand>
</feature>
<evidence type="ECO:0000256" key="2">
    <source>
        <dbReference type="ARBA" id="ARBA00001933"/>
    </source>
</evidence>
<feature type="domain" description="Alanine racemase C-terminal" evidence="8">
    <location>
        <begin position="249"/>
        <end position="380"/>
    </location>
</feature>
<gene>
    <name evidence="9" type="primary">alr_2</name>
    <name evidence="9" type="ORF">SS37A_21890</name>
</gene>
<reference evidence="9 10" key="1">
    <citation type="journal article" date="2023" name="Int. J. Syst. Evol. Microbiol.">
        <title>Methylocystis iwaonis sp. nov., a type II methane-oxidizing bacterium from surface soil of a rice paddy field in Japan, and emended description of the genus Methylocystis (ex Whittenbury et al. 1970) Bowman et al. 1993.</title>
        <authorList>
            <person name="Kaise H."/>
            <person name="Sawadogo J.B."/>
            <person name="Alam M.S."/>
            <person name="Ueno C."/>
            <person name="Dianou D."/>
            <person name="Shinjo R."/>
            <person name="Asakawa S."/>
        </authorList>
    </citation>
    <scope>NUCLEOTIDE SEQUENCE [LARGE SCALE GENOMIC DNA]</scope>
    <source>
        <strain evidence="9 10">SS37A-Re</strain>
    </source>
</reference>
<dbReference type="Proteomes" id="UP001317629">
    <property type="component" value="Chromosome"/>
</dbReference>
<evidence type="ECO:0000256" key="3">
    <source>
        <dbReference type="ARBA" id="ARBA00007880"/>
    </source>
</evidence>
<evidence type="ECO:0000313" key="10">
    <source>
        <dbReference type="Proteomes" id="UP001317629"/>
    </source>
</evidence>
<feature type="modified residue" description="N6-(pyridoxal phosphate)lysine" evidence="7">
    <location>
        <position position="53"/>
    </location>
</feature>
<dbReference type="InterPro" id="IPR011079">
    <property type="entry name" value="Ala_racemase_C"/>
</dbReference>
<dbReference type="InterPro" id="IPR001608">
    <property type="entry name" value="Ala_racemase_N"/>
</dbReference>
<dbReference type="PROSITE" id="PS00395">
    <property type="entry name" value="ALANINE_RACEMASE"/>
    <property type="match status" value="1"/>
</dbReference>
<feature type="binding site" evidence="7">
    <location>
        <position position="151"/>
    </location>
    <ligand>
        <name>substrate</name>
    </ligand>
</feature>
<comment type="similarity">
    <text evidence="3 7">Belongs to the alanine racemase family.</text>
</comment>
<sequence>MGIISPTERLLACADPSEPVESGVLTVDLSALVANWRKLASMAGAAECGAVIKADGYGLGQAAALRALAGAGCRTFFVANLIEGEAARALAPDATIYVLDGVAPGCAPRLAAAGLRPAIGSFAELEEWAAAGVTLGRKLEAALHFDTGMNRLGFAPQDAGVIALRVQAIAPTLVMSHFVSAQLPTSPINDRQIGDFLAVRAHFPGVQASLANTSGVFLPQRPHFDLVRPGYGLYGGNPTPGAENPMKPVARLCGRIISARDLAAGETVGYDGIWAAPRPSRIATVGVGYADGLPVAATATPGKPAGEAIVGGARCPFVGRVSMDYVVLDVTDAPEEAARRGEWVELLGETIKVEELAARAGTIGYEVLTRLGRRFARRYVG</sequence>
<accession>A0ABN6VH72</accession>
<keyword evidence="6 7" id="KW-0413">Isomerase</keyword>
<name>A0ABN6VH72_9HYPH</name>
<evidence type="ECO:0000256" key="1">
    <source>
        <dbReference type="ARBA" id="ARBA00000316"/>
    </source>
</evidence>
<dbReference type="HAMAP" id="MF_01201">
    <property type="entry name" value="Ala_racemase"/>
    <property type="match status" value="1"/>
</dbReference>
<comment type="function">
    <text evidence="7">Catalyzes the interconversion of L-alanine and D-alanine. May also act on other amino acids.</text>
</comment>
<protein>
    <recommendedName>
        <fullName evidence="4 7">Alanine racemase</fullName>
        <ecNumber evidence="4 7">5.1.1.1</ecNumber>
    </recommendedName>
</protein>
<evidence type="ECO:0000313" key="9">
    <source>
        <dbReference type="EMBL" id="BDV34660.1"/>
    </source>
</evidence>
<evidence type="ECO:0000256" key="6">
    <source>
        <dbReference type="ARBA" id="ARBA00023235"/>
    </source>
</evidence>
<comment type="pathway">
    <text evidence="7">Amino-acid biosynthesis; D-alanine biosynthesis; D-alanine from L-alanine: step 1/1.</text>
</comment>
<evidence type="ECO:0000256" key="7">
    <source>
        <dbReference type="HAMAP-Rule" id="MF_01201"/>
    </source>
</evidence>
<dbReference type="PANTHER" id="PTHR30511:SF0">
    <property type="entry name" value="ALANINE RACEMASE, CATABOLIC-RELATED"/>
    <property type="match status" value="1"/>
</dbReference>
<evidence type="ECO:0000259" key="8">
    <source>
        <dbReference type="SMART" id="SM01005"/>
    </source>
</evidence>
<dbReference type="EC" id="5.1.1.1" evidence="4 7"/>
<comment type="cofactor">
    <cofactor evidence="2 7">
        <name>pyridoxal 5'-phosphate</name>
        <dbReference type="ChEBI" id="CHEBI:597326"/>
    </cofactor>
</comment>
<dbReference type="Gene3D" id="3.20.20.10">
    <property type="entry name" value="Alanine racemase"/>
    <property type="match status" value="1"/>
</dbReference>
<feature type="active site" description="Proton acceptor; specific for L-alanine" evidence="7">
    <location>
        <position position="270"/>
    </location>
</feature>
<dbReference type="InterPro" id="IPR029066">
    <property type="entry name" value="PLP-binding_barrel"/>
</dbReference>